<proteinExistence type="predicted"/>
<dbReference type="WBParaSite" id="HCON_00005265-00001">
    <property type="protein sequence ID" value="HCON_00005265-00001"/>
    <property type="gene ID" value="HCON_00005265"/>
</dbReference>
<feature type="region of interest" description="Disordered" evidence="1">
    <location>
        <begin position="1"/>
        <end position="28"/>
    </location>
</feature>
<sequence>MDSDNGGTSTESVCSSMGTIDTSSEVTDSSILSDLEERQYPWPMVDTPTIAEIDFGSLPENYSAPLFIYFYKDTCGNIVSRIGDFFDVPLNEAVKALNAQSHYKQSDNLVVRFDACREEDIETLLPILKLLLSHCDIDRSTLIWKRCALLMVDYKFAAKVVDVLVLFTERIAEMNIGSVHLIKEQRQRCNCDEEAECLTELLKIWLGNCKDSVRCLRIFAFVRLDFEFSCLISNCTSLTHLTLARFTWIEFPVFNTIHSFEFNGCGMGYTDQDLSLAKNLVKYFPSVKVIAYREVCFDPVITSVIRHLIRTGQRFDFYQIVSLQQFVTLVKAAFTVRPIKDKYVELVSERYGTRLLVYDNHQIYRTPA</sequence>
<accession>A0A7I4XSJ0</accession>
<evidence type="ECO:0000256" key="1">
    <source>
        <dbReference type="SAM" id="MobiDB-lite"/>
    </source>
</evidence>
<keyword evidence="2" id="KW-1185">Reference proteome</keyword>
<evidence type="ECO:0000313" key="2">
    <source>
        <dbReference type="Proteomes" id="UP000025227"/>
    </source>
</evidence>
<dbReference type="Proteomes" id="UP000025227">
    <property type="component" value="Unplaced"/>
</dbReference>
<dbReference type="OMA" id="CDFSITM"/>
<protein>
    <submittedName>
        <fullName evidence="3">F-box/LRR-repeat protein 7</fullName>
    </submittedName>
</protein>
<reference evidence="3" key="1">
    <citation type="submission" date="2020-12" db="UniProtKB">
        <authorList>
            <consortium name="WormBaseParasite"/>
        </authorList>
    </citation>
    <scope>IDENTIFICATION</scope>
    <source>
        <strain evidence="3">MHco3</strain>
    </source>
</reference>
<dbReference type="OrthoDB" id="5847600at2759"/>
<evidence type="ECO:0000313" key="3">
    <source>
        <dbReference type="WBParaSite" id="HCON_00005265-00001"/>
    </source>
</evidence>
<dbReference type="AlphaFoldDB" id="A0A7I4XSJ0"/>
<name>A0A7I4XSJ0_HAECO</name>
<organism evidence="2 3">
    <name type="scientific">Haemonchus contortus</name>
    <name type="common">Barber pole worm</name>
    <dbReference type="NCBI Taxonomy" id="6289"/>
    <lineage>
        <taxon>Eukaryota</taxon>
        <taxon>Metazoa</taxon>
        <taxon>Ecdysozoa</taxon>
        <taxon>Nematoda</taxon>
        <taxon>Chromadorea</taxon>
        <taxon>Rhabditida</taxon>
        <taxon>Rhabditina</taxon>
        <taxon>Rhabditomorpha</taxon>
        <taxon>Strongyloidea</taxon>
        <taxon>Trichostrongylidae</taxon>
        <taxon>Haemonchus</taxon>
    </lineage>
</organism>